<dbReference type="EMBL" id="JACHCF010000015">
    <property type="protein sequence ID" value="MBB5623884.1"/>
    <property type="molecule type" value="Genomic_DNA"/>
</dbReference>
<dbReference type="AlphaFoldDB" id="A0A7W8YXY6"/>
<protein>
    <recommendedName>
        <fullName evidence="4">DUF4280 domain-containing protein</fullName>
    </recommendedName>
</protein>
<dbReference type="Proteomes" id="UP000537718">
    <property type="component" value="Unassembled WGS sequence"/>
</dbReference>
<evidence type="ECO:0000313" key="2">
    <source>
        <dbReference type="EMBL" id="MBB5623884.1"/>
    </source>
</evidence>
<dbReference type="RefSeq" id="WP_183869951.1">
    <property type="nucleotide sequence ID" value="NZ_JACHCF010000015.1"/>
</dbReference>
<accession>A0A7W8YXY6</accession>
<feature type="region of interest" description="Disordered" evidence="1">
    <location>
        <begin position="422"/>
        <end position="469"/>
    </location>
</feature>
<evidence type="ECO:0000256" key="1">
    <source>
        <dbReference type="SAM" id="MobiDB-lite"/>
    </source>
</evidence>
<reference evidence="2 3" key="1">
    <citation type="submission" date="2020-08" db="EMBL/GenBank/DDBJ databases">
        <title>Genomic Encyclopedia of Type Strains, Phase IV (KMG-V): Genome sequencing to study the core and pangenomes of soil and plant-associated prokaryotes.</title>
        <authorList>
            <person name="Whitman W."/>
        </authorList>
    </citation>
    <scope>NUCLEOTIDE SEQUENCE [LARGE SCALE GENOMIC DNA]</scope>
    <source>
        <strain evidence="2 3">MP7CTX6</strain>
    </source>
</reference>
<organism evidence="2 3">
    <name type="scientific">Pedobacter cryoconitis</name>
    <dbReference type="NCBI Taxonomy" id="188932"/>
    <lineage>
        <taxon>Bacteria</taxon>
        <taxon>Pseudomonadati</taxon>
        <taxon>Bacteroidota</taxon>
        <taxon>Sphingobacteriia</taxon>
        <taxon>Sphingobacteriales</taxon>
        <taxon>Sphingobacteriaceae</taxon>
        <taxon>Pedobacter</taxon>
    </lineage>
</organism>
<evidence type="ECO:0000313" key="3">
    <source>
        <dbReference type="Proteomes" id="UP000537718"/>
    </source>
</evidence>
<sequence>MAKDDLYVPEGAFLKCDMGAMIMTLKVTPKKHNLYGLPIATETDKIPLLNIPCFVTCSVNGSPCTPVGTEWKKTHDGAQKVLGKAPLLKSSYCKCQKGGTITIFLDKEEATKALEEDKTNRVDGIPWLDGAIGAALTGPVGLVVDAFTDGGRDVTEGIGRGLRKGLKGSWNGLVGMVTHPIDTVKGIGTLAGIVIVGYGGGPLTYPISSPAERLKKFDETFGTSLKNTHDAIGNAIEDTWDKKVVNGTTEERSELGGQLIEAVAEAVVGTKGAGLAVKGVGAGAKFALGAERLAELTATITKLRNAMKLEGLMAKVKGIFKVGVRRLTPASFGVRMLADNPELLKIWNDTLRTLASSKRSNVFKKYLDNLEKGIPMTNKELEGTFNYVRESFKKNAEAAGHKIDGEIHHWNYSKSAYPEQITNPRNLTEPIDRPKHTDIHKQTSSNESKPWYGPIKPEHEIPINSSPLD</sequence>
<evidence type="ECO:0008006" key="4">
    <source>
        <dbReference type="Google" id="ProtNLM"/>
    </source>
</evidence>
<proteinExistence type="predicted"/>
<feature type="compositionally biased region" description="Basic and acidic residues" evidence="1">
    <location>
        <begin position="430"/>
        <end position="441"/>
    </location>
</feature>
<gene>
    <name evidence="2" type="ORF">HDE69_004972</name>
</gene>
<dbReference type="Pfam" id="PF14107">
    <property type="entry name" value="DUF4280"/>
    <property type="match status" value="1"/>
</dbReference>
<name>A0A7W8YXY6_9SPHI</name>
<comment type="caution">
    <text evidence="2">The sequence shown here is derived from an EMBL/GenBank/DDBJ whole genome shotgun (WGS) entry which is preliminary data.</text>
</comment>
<dbReference type="InterPro" id="IPR025460">
    <property type="entry name" value="DUF4280"/>
</dbReference>